<dbReference type="SUPFAM" id="SSF53850">
    <property type="entry name" value="Periplasmic binding protein-like II"/>
    <property type="match status" value="1"/>
</dbReference>
<dbReference type="GeneID" id="98404318"/>
<evidence type="ECO:0000313" key="2">
    <source>
        <dbReference type="EMBL" id="QOT80790.1"/>
    </source>
</evidence>
<proteinExistence type="inferred from homology"/>
<dbReference type="Gene3D" id="3.40.190.150">
    <property type="entry name" value="Bordetella uptake gene, domain 1"/>
    <property type="match status" value="1"/>
</dbReference>
<dbReference type="Pfam" id="PF03401">
    <property type="entry name" value="TctC"/>
    <property type="match status" value="1"/>
</dbReference>
<dbReference type="Gene3D" id="3.40.190.10">
    <property type="entry name" value="Periplasmic binding protein-like II"/>
    <property type="match status" value="1"/>
</dbReference>
<name>A0A643FRX2_9BURK</name>
<dbReference type="Proteomes" id="UP000397656">
    <property type="component" value="Chromosome 2"/>
</dbReference>
<dbReference type="CDD" id="cd07012">
    <property type="entry name" value="PBP2_Bug_TTT"/>
    <property type="match status" value="1"/>
</dbReference>
<evidence type="ECO:0000256" key="1">
    <source>
        <dbReference type="ARBA" id="ARBA00006987"/>
    </source>
</evidence>
<dbReference type="PANTHER" id="PTHR42928:SF5">
    <property type="entry name" value="BLR1237 PROTEIN"/>
    <property type="match status" value="1"/>
</dbReference>
<gene>
    <name evidence="2" type="ORF">F7R26_025590</name>
</gene>
<dbReference type="InterPro" id="IPR005064">
    <property type="entry name" value="BUG"/>
</dbReference>
<accession>A0A643FRX2</accession>
<evidence type="ECO:0000313" key="3">
    <source>
        <dbReference type="Proteomes" id="UP000397656"/>
    </source>
</evidence>
<dbReference type="RefSeq" id="WP_150987126.1">
    <property type="nucleotide sequence ID" value="NZ_CP062804.1"/>
</dbReference>
<dbReference type="PIRSF" id="PIRSF017082">
    <property type="entry name" value="YflP"/>
    <property type="match status" value="1"/>
</dbReference>
<comment type="similarity">
    <text evidence="1">Belongs to the UPF0065 (bug) family.</text>
</comment>
<dbReference type="AlphaFoldDB" id="A0A643FRX2"/>
<organism evidence="2 3">
    <name type="scientific">Cupriavidus basilensis</name>
    <dbReference type="NCBI Taxonomy" id="68895"/>
    <lineage>
        <taxon>Bacteria</taxon>
        <taxon>Pseudomonadati</taxon>
        <taxon>Pseudomonadota</taxon>
        <taxon>Betaproteobacteria</taxon>
        <taxon>Burkholderiales</taxon>
        <taxon>Burkholderiaceae</taxon>
        <taxon>Cupriavidus</taxon>
    </lineage>
</organism>
<dbReference type="EMBL" id="CP062804">
    <property type="protein sequence ID" value="QOT80790.1"/>
    <property type="molecule type" value="Genomic_DNA"/>
</dbReference>
<protein>
    <submittedName>
        <fullName evidence="2">Tripartite tricarboxylate transporter substrate binding protein</fullName>
    </submittedName>
</protein>
<dbReference type="InterPro" id="IPR042100">
    <property type="entry name" value="Bug_dom1"/>
</dbReference>
<reference evidence="2 3" key="1">
    <citation type="submission" date="2020-10" db="EMBL/GenBank/DDBJ databases">
        <title>Complete genome sequence of Cupriavidus basilensis CCUG 49340T.</title>
        <authorList>
            <person name="Salva-Serra F."/>
            <person name="Donoso R.A."/>
            <person name="Cho K.H."/>
            <person name="Yoo J.A."/>
            <person name="Lee K."/>
            <person name="Yoon S.-H."/>
            <person name="Perez-Pantoja D."/>
            <person name="Moore E.R.B."/>
        </authorList>
    </citation>
    <scope>NUCLEOTIDE SEQUENCE [LARGE SCALE GENOMIC DNA]</scope>
    <source>
        <strain evidence="3">CCUG 49340</strain>
    </source>
</reference>
<sequence>MTKFSSAIKAGVAGAIFLCAGYAAGAAWPDHPLRLVVPFPAGGSYDIVARTLSQKLEKRLGQPVVVENIAGGATVPGVTSALKDKAEGYTLLLASDGSLNINQHVIKGLRYNPDTELTPITMLTTVPHWIVVRSDRKEHSLTELTAFIRSNPGKVSISINAVGGAAHLGLASWKQRNGLDFTIVPYRGSPPAMADLIGGQTDAHVDVIGSSVAYVTDGKVKPLATLQSQAVTQFPKLETQKADEALSVRANLALMVKTGTPQPIIERLYKEVKSSVEEPDFIARLQSLAYEPVLTPPAQARKFLQSESARYGAIAKAVNLDAN</sequence>
<dbReference type="PANTHER" id="PTHR42928">
    <property type="entry name" value="TRICARBOXYLATE-BINDING PROTEIN"/>
    <property type="match status" value="1"/>
</dbReference>